<dbReference type="Pfam" id="PF00149">
    <property type="entry name" value="Metallophos"/>
    <property type="match status" value="1"/>
</dbReference>
<reference evidence="2 3" key="1">
    <citation type="submission" date="2016-10" db="EMBL/GenBank/DDBJ databases">
        <authorList>
            <person name="Varghese N."/>
            <person name="Submissions S."/>
        </authorList>
    </citation>
    <scope>NUCLEOTIDE SEQUENCE [LARGE SCALE GENOMIC DNA]</scope>
    <source>
        <strain evidence="2 3">DSM 16643</strain>
    </source>
</reference>
<dbReference type="GO" id="GO:0016787">
    <property type="term" value="F:hydrolase activity"/>
    <property type="evidence" value="ECO:0007669"/>
    <property type="project" value="InterPro"/>
</dbReference>
<dbReference type="EMBL" id="FMXB01000005">
    <property type="protein sequence ID" value="SDA48396.1"/>
    <property type="molecule type" value="Genomic_DNA"/>
</dbReference>
<dbReference type="InterPro" id="IPR004843">
    <property type="entry name" value="Calcineurin-like_PHP"/>
</dbReference>
<dbReference type="PANTHER" id="PTHR11668:SF496">
    <property type="entry name" value="SERINE_THREONINE-PROTEIN PHOSPHATASE"/>
    <property type="match status" value="1"/>
</dbReference>
<protein>
    <submittedName>
        <fullName evidence="2">Serine/threonine-protein phosphatase PP1 catalytic subunit</fullName>
    </submittedName>
</protein>
<dbReference type="Proteomes" id="UP000323439">
    <property type="component" value="Unassembled WGS sequence"/>
</dbReference>
<dbReference type="OrthoDB" id="70630at2157"/>
<feature type="domain" description="Calcineurin-like phosphoesterase" evidence="1">
    <location>
        <begin position="14"/>
        <end position="206"/>
    </location>
</feature>
<sequence>MKNDKLIELPDYGRLIVVTDLHGDFDDYNHYLSLWDKNDPDFHIVFTGDLIHSIHEDDKSLEILDDAIKKSQKYPNFHTLLGNHEWAHIVNRNIYKNGEDLLWKFTNLISFKKGFVEPSLTNYIKFFKTMPYFLKTSNGLFISHAGPSDKIHSIEAFEKIFYGDYLNPILDDFLWNRYDSIYGYTKDDITRFLDIIDSKFMIVGHNVVESYKVYGKQMILASSFQTRVKTYLDLDLSKEITSMKDIQRQLKFITD</sequence>
<keyword evidence="3" id="KW-1185">Reference proteome</keyword>
<proteinExistence type="predicted"/>
<dbReference type="Gene3D" id="3.60.21.10">
    <property type="match status" value="1"/>
</dbReference>
<dbReference type="PANTHER" id="PTHR11668">
    <property type="entry name" value="SERINE/THREONINE PROTEIN PHOSPHATASE"/>
    <property type="match status" value="1"/>
</dbReference>
<evidence type="ECO:0000313" key="2">
    <source>
        <dbReference type="EMBL" id="SDA48396.1"/>
    </source>
</evidence>
<dbReference type="InterPro" id="IPR050341">
    <property type="entry name" value="PP1_catalytic_subunit"/>
</dbReference>
<dbReference type="RefSeq" id="WP_188118065.1">
    <property type="nucleotide sequence ID" value="NZ_FMXB01000005.1"/>
</dbReference>
<dbReference type="SUPFAM" id="SSF56300">
    <property type="entry name" value="Metallo-dependent phosphatases"/>
    <property type="match status" value="1"/>
</dbReference>
<gene>
    <name evidence="2" type="ORF">SAMN02910315_00810</name>
</gene>
<organism evidence="2 3">
    <name type="scientific">Methanobrevibacter millerae</name>
    <dbReference type="NCBI Taxonomy" id="230361"/>
    <lineage>
        <taxon>Archaea</taxon>
        <taxon>Methanobacteriati</taxon>
        <taxon>Methanobacteriota</taxon>
        <taxon>Methanomada group</taxon>
        <taxon>Methanobacteria</taxon>
        <taxon>Methanobacteriales</taxon>
        <taxon>Methanobacteriaceae</taxon>
        <taxon>Methanobrevibacter</taxon>
    </lineage>
</organism>
<dbReference type="InterPro" id="IPR029052">
    <property type="entry name" value="Metallo-depent_PP-like"/>
</dbReference>
<name>A0A1G5VSM5_9EURY</name>
<dbReference type="AlphaFoldDB" id="A0A1G5VSM5"/>
<accession>A0A1G5VSM5</accession>
<evidence type="ECO:0000259" key="1">
    <source>
        <dbReference type="Pfam" id="PF00149"/>
    </source>
</evidence>
<evidence type="ECO:0000313" key="3">
    <source>
        <dbReference type="Proteomes" id="UP000323439"/>
    </source>
</evidence>